<name>A0A941HZX5_9MICO</name>
<dbReference type="SUPFAM" id="SSF48230">
    <property type="entry name" value="Chondroitin AC/alginate lyase"/>
    <property type="match status" value="1"/>
</dbReference>
<dbReference type="Proteomes" id="UP000677016">
    <property type="component" value="Unassembled WGS sequence"/>
</dbReference>
<dbReference type="Gene3D" id="1.50.10.100">
    <property type="entry name" value="Chondroitin AC/alginate lyase"/>
    <property type="match status" value="1"/>
</dbReference>
<accession>A0A941HZX5</accession>
<evidence type="ECO:0000256" key="1">
    <source>
        <dbReference type="ARBA" id="ARBA00004418"/>
    </source>
</evidence>
<dbReference type="Gene3D" id="2.70.98.70">
    <property type="match status" value="1"/>
</dbReference>
<evidence type="ECO:0000256" key="4">
    <source>
        <dbReference type="ARBA" id="ARBA00022729"/>
    </source>
</evidence>
<keyword evidence="4" id="KW-0732">Signal</keyword>
<evidence type="ECO:0000313" key="9">
    <source>
        <dbReference type="EMBL" id="MBR7742609.1"/>
    </source>
</evidence>
<keyword evidence="5" id="KW-0574">Periplasm</keyword>
<dbReference type="InterPro" id="IPR012480">
    <property type="entry name" value="Hepar_II_III_C"/>
</dbReference>
<dbReference type="InterPro" id="IPR008929">
    <property type="entry name" value="Chondroitin_lyas"/>
</dbReference>
<dbReference type="PANTHER" id="PTHR39210">
    <property type="entry name" value="HEPARIN-SULFATE LYASE"/>
    <property type="match status" value="1"/>
</dbReference>
<keyword evidence="3" id="KW-0808">Transferase</keyword>
<protein>
    <submittedName>
        <fullName evidence="9">Heparinase II/III family protein</fullName>
    </submittedName>
</protein>
<dbReference type="PANTHER" id="PTHR39210:SF1">
    <property type="entry name" value="HEPARIN-SULFATE LYASE"/>
    <property type="match status" value="1"/>
</dbReference>
<evidence type="ECO:0000259" key="8">
    <source>
        <dbReference type="Pfam" id="PF13439"/>
    </source>
</evidence>
<dbReference type="Pfam" id="PF13439">
    <property type="entry name" value="Glyco_transf_4"/>
    <property type="match status" value="1"/>
</dbReference>
<evidence type="ECO:0000259" key="7">
    <source>
        <dbReference type="Pfam" id="PF07940"/>
    </source>
</evidence>
<dbReference type="GO" id="GO:0042597">
    <property type="term" value="C:periplasmic space"/>
    <property type="evidence" value="ECO:0007669"/>
    <property type="project" value="UniProtKB-SubCell"/>
</dbReference>
<evidence type="ECO:0000256" key="2">
    <source>
        <dbReference type="ARBA" id="ARBA00022676"/>
    </source>
</evidence>
<dbReference type="GO" id="GO:0016829">
    <property type="term" value="F:lyase activity"/>
    <property type="evidence" value="ECO:0007669"/>
    <property type="project" value="UniProtKB-KW"/>
</dbReference>
<dbReference type="InterPro" id="IPR028098">
    <property type="entry name" value="Glyco_trans_4-like_N"/>
</dbReference>
<gene>
    <name evidence="9" type="ORF">KC207_04825</name>
</gene>
<dbReference type="Pfam" id="PF07940">
    <property type="entry name" value="Hepar_II_III_C"/>
    <property type="match status" value="1"/>
</dbReference>
<organism evidence="9 10">
    <name type="scientific">Phycicoccus avicenniae</name>
    <dbReference type="NCBI Taxonomy" id="2828860"/>
    <lineage>
        <taxon>Bacteria</taxon>
        <taxon>Bacillati</taxon>
        <taxon>Actinomycetota</taxon>
        <taxon>Actinomycetes</taxon>
        <taxon>Micrococcales</taxon>
        <taxon>Intrasporangiaceae</taxon>
        <taxon>Phycicoccus</taxon>
    </lineage>
</organism>
<comment type="subcellular location">
    <subcellularLocation>
        <location evidence="1">Periplasm</location>
    </subcellularLocation>
</comment>
<keyword evidence="6" id="KW-0456">Lyase</keyword>
<dbReference type="RefSeq" id="WP_211601766.1">
    <property type="nucleotide sequence ID" value="NZ_JAGSNF010000004.1"/>
</dbReference>
<dbReference type="AlphaFoldDB" id="A0A941HZX5"/>
<sequence length="923" mass="103205">MGTDESPMREIDASPDLASWLTDAVDGLVATGLAVPAYEVISELGVAQYLPVASLRRLFSLLRRQGFLYRAQRLARFLDTYEDRSGDLLAAITAELAVLQGSVRPEVTPSASPYIARESQVLNVVGTSLPLVDSTFTRRTHAVAQQLSKFSLDVAVVTQMGNHQPDGYTVEVFDGVSYHRLPGAERKDLAFDKWLAAFSQRLAAVVRKVRPSVVVASSDFVNGIAAEAVCRTYDIPFVYDVRGLWEDSWLHRQRAEYGWTEEQVPARWGLPEAWTMRRERELQVVDASDAIVAGSEMIGRKLLDLGVDAERLTIITHPEDDALRWLEVFEALGALEAGAAEIAQAARQPVDFAPARELVRESRRLPLERFAEAGGFGTTQSIRDEGWQLGSLAPVVITSPFDWSNACLENRSQAFSLHAWDFMVPFLKAWDRDRDKDSLRWSLDRAVDWAKTFNIGDGSGTMVWYDMAIGLRAPRLAYLLQEAIIEGEPDDVVEPLVNAVARHQQEIFAGRAFNARTNHGFYTAAGQLAFARRLSVLPAMDVLTRQGQARLGTVLATQFADDGGHLEHSPGYHRMLLGSFRDASEDGLLTDVETEKRLARAEEVMGWFIQPNGRMVQIGDTAAKTVVGSDRAARAAHTQFLASGGRAGKPNEEELVVLPTSGYAVVRSPQPKGRDDHRRSGYLTLVAAFHSRAHKHCDDLSLTWFDEEQELVIDSGRYGYLDPLPADSPDRKRGFFYGRPERQYVEGTVAHNTVQRDNADHERRERQPYGSGILSGSERDGYFRLHGKVPHHGWTHERVVTFLPGQWLHVEDSVVGQEQHDFTLWWNFAETLEDGRLADEVLSFTTAASGRALHVRSLSDNEIVPLVQGQQDPWRGWRAAMDYEFTPVWSLGYRVRQATTHTFRTLMSLGRPLDAKPRSPFDS</sequence>
<evidence type="ECO:0000256" key="3">
    <source>
        <dbReference type="ARBA" id="ARBA00022679"/>
    </source>
</evidence>
<dbReference type="SUPFAM" id="SSF53756">
    <property type="entry name" value="UDP-Glycosyltransferase/glycogen phosphorylase"/>
    <property type="match status" value="1"/>
</dbReference>
<proteinExistence type="predicted"/>
<comment type="caution">
    <text evidence="9">The sequence shown here is derived from an EMBL/GenBank/DDBJ whole genome shotgun (WGS) entry which is preliminary data.</text>
</comment>
<evidence type="ECO:0000256" key="6">
    <source>
        <dbReference type="ARBA" id="ARBA00023239"/>
    </source>
</evidence>
<keyword evidence="2" id="KW-0328">Glycosyltransferase</keyword>
<feature type="domain" description="Glycosyltransferase subfamily 4-like N-terminal" evidence="8">
    <location>
        <begin position="138"/>
        <end position="316"/>
    </location>
</feature>
<keyword evidence="10" id="KW-1185">Reference proteome</keyword>
<dbReference type="GO" id="GO:0016757">
    <property type="term" value="F:glycosyltransferase activity"/>
    <property type="evidence" value="ECO:0007669"/>
    <property type="project" value="UniProtKB-KW"/>
</dbReference>
<evidence type="ECO:0000313" key="10">
    <source>
        <dbReference type="Proteomes" id="UP000677016"/>
    </source>
</evidence>
<feature type="domain" description="Heparinase II/III-like C-terminal" evidence="7">
    <location>
        <begin position="654"/>
        <end position="860"/>
    </location>
</feature>
<reference evidence="9" key="1">
    <citation type="submission" date="2021-04" db="EMBL/GenBank/DDBJ databases">
        <title>Phycicoccus avicenniae sp. nov., a novel endophytic actinomycetes isolated from branch of Avicennia mariana.</title>
        <authorList>
            <person name="Tuo L."/>
        </authorList>
    </citation>
    <scope>NUCLEOTIDE SEQUENCE</scope>
    <source>
        <strain evidence="9">BSK3Z-2</strain>
    </source>
</reference>
<dbReference type="Gene3D" id="3.40.50.2000">
    <property type="entry name" value="Glycogen Phosphorylase B"/>
    <property type="match status" value="1"/>
</dbReference>
<dbReference type="EMBL" id="JAGSNF010000004">
    <property type="protein sequence ID" value="MBR7742609.1"/>
    <property type="molecule type" value="Genomic_DNA"/>
</dbReference>
<evidence type="ECO:0000256" key="5">
    <source>
        <dbReference type="ARBA" id="ARBA00022764"/>
    </source>
</evidence>